<dbReference type="Pfam" id="PF06250">
    <property type="entry name" value="YhcG_C"/>
    <property type="match status" value="1"/>
</dbReference>
<evidence type="ECO:0000259" key="1">
    <source>
        <dbReference type="Pfam" id="PF06250"/>
    </source>
</evidence>
<dbReference type="STRING" id="686796.SAMN04488104_100313"/>
<dbReference type="EMBL" id="FNAC01000003">
    <property type="protein sequence ID" value="SDC63921.1"/>
    <property type="molecule type" value="Genomic_DNA"/>
</dbReference>
<dbReference type="Pfam" id="PF17761">
    <property type="entry name" value="DUF1016_N"/>
    <property type="match status" value="1"/>
</dbReference>
<evidence type="ECO:0000313" key="4">
    <source>
        <dbReference type="Proteomes" id="UP000199060"/>
    </source>
</evidence>
<sequence length="336" mass="39386">MKKSPQTNSYSSLKKEISQLLIAGREQAGRAVNTILVQTYWQIGRHIVEFEQGGEAKSEYGSNLLDRLSRDLTLEFGKGFGRSNLFYMRKLYMAFPNSGTLSHYLGWGHYYEILKSDNELEISFYTKQCEKEKWSVRELKRQMRSMLFHRLALSKEKDEILQLSQKGAEIQHPKDLIKDPYVFEFLGLKHQTNYTKGELETQLIQNLQGFLLELGKGFAFIGQQYRISLANRHFYVDLVFYHRILKCFVLIDLKRGEIDHQDIGQMNLYLNYFRKEENVEGDNPPIGIVLGAYKDHILVEYATDNINNQLFVSKYQLYLPNKEELAKELERHLTNN</sequence>
<protein>
    <submittedName>
        <fullName evidence="3">Predicted nuclease of restriction endonuclease-like (RecB) superfamily, DUF1016 family</fullName>
    </submittedName>
</protein>
<reference evidence="4" key="1">
    <citation type="submission" date="2016-10" db="EMBL/GenBank/DDBJ databases">
        <authorList>
            <person name="Varghese N."/>
            <person name="Submissions S."/>
        </authorList>
    </citation>
    <scope>NUCLEOTIDE SEQUENCE [LARGE SCALE GENOMIC DNA]</scope>
    <source>
        <strain evidence="4">DSM 23095</strain>
    </source>
</reference>
<keyword evidence="3" id="KW-0378">Hydrolase</keyword>
<name>A0A1G6N8A6_9BACT</name>
<dbReference type="InterPro" id="IPR011856">
    <property type="entry name" value="tRNA_endonuc-like_dom_sf"/>
</dbReference>
<feature type="domain" description="YhcG PDDEXK nuclease" evidence="1">
    <location>
        <begin position="175"/>
        <end position="329"/>
    </location>
</feature>
<dbReference type="PANTHER" id="PTHR30547">
    <property type="entry name" value="UNCHARACTERIZED PROTEIN YHCG-RELATED"/>
    <property type="match status" value="1"/>
</dbReference>
<proteinExistence type="predicted"/>
<keyword evidence="3" id="KW-0255">Endonuclease</keyword>
<dbReference type="InterPro" id="IPR009362">
    <property type="entry name" value="YhcG_C"/>
</dbReference>
<evidence type="ECO:0000259" key="2">
    <source>
        <dbReference type="Pfam" id="PF17761"/>
    </source>
</evidence>
<organism evidence="3 4">
    <name type="scientific">Algoriphagus faecimaris</name>
    <dbReference type="NCBI Taxonomy" id="686796"/>
    <lineage>
        <taxon>Bacteria</taxon>
        <taxon>Pseudomonadati</taxon>
        <taxon>Bacteroidota</taxon>
        <taxon>Cytophagia</taxon>
        <taxon>Cytophagales</taxon>
        <taxon>Cyclobacteriaceae</taxon>
        <taxon>Algoriphagus</taxon>
    </lineage>
</organism>
<dbReference type="InterPro" id="IPR041527">
    <property type="entry name" value="YhcG_N"/>
</dbReference>
<keyword evidence="4" id="KW-1185">Reference proteome</keyword>
<dbReference type="OrthoDB" id="9801263at2"/>
<dbReference type="GO" id="GO:0003676">
    <property type="term" value="F:nucleic acid binding"/>
    <property type="evidence" value="ECO:0007669"/>
    <property type="project" value="InterPro"/>
</dbReference>
<gene>
    <name evidence="3" type="ORF">SAMN04488104_100313</name>
</gene>
<dbReference type="Gene3D" id="3.40.1350.10">
    <property type="match status" value="1"/>
</dbReference>
<dbReference type="Proteomes" id="UP000199060">
    <property type="component" value="Unassembled WGS sequence"/>
</dbReference>
<evidence type="ECO:0000313" key="3">
    <source>
        <dbReference type="EMBL" id="SDC63921.1"/>
    </source>
</evidence>
<dbReference type="PANTHER" id="PTHR30547:SF5">
    <property type="entry name" value="NUCLEASE YHCG-RELATED"/>
    <property type="match status" value="1"/>
</dbReference>
<dbReference type="InterPro" id="IPR053148">
    <property type="entry name" value="PD-DEXK-like_domain"/>
</dbReference>
<keyword evidence="3" id="KW-0540">Nuclease</keyword>
<accession>A0A1G6N8A6</accession>
<dbReference type="GO" id="GO:0004519">
    <property type="term" value="F:endonuclease activity"/>
    <property type="evidence" value="ECO:0007669"/>
    <property type="project" value="UniProtKB-KW"/>
</dbReference>
<dbReference type="AlphaFoldDB" id="A0A1G6N8A6"/>
<dbReference type="RefSeq" id="WP_087939522.1">
    <property type="nucleotide sequence ID" value="NZ_FNAC01000003.1"/>
</dbReference>
<feature type="domain" description="YhcG N-terminal" evidence="2">
    <location>
        <begin position="16"/>
        <end position="150"/>
    </location>
</feature>